<evidence type="ECO:0000313" key="2">
    <source>
        <dbReference type="Proteomes" id="UP000265566"/>
    </source>
</evidence>
<dbReference type="EMBL" id="PSQE01000008">
    <property type="protein sequence ID" value="RHN41627.1"/>
    <property type="molecule type" value="Genomic_DNA"/>
</dbReference>
<dbReference type="Pfam" id="PF05910">
    <property type="entry name" value="DUF868"/>
    <property type="match status" value="1"/>
</dbReference>
<organism evidence="1 2">
    <name type="scientific">Medicago truncatula</name>
    <name type="common">Barrel medic</name>
    <name type="synonym">Medicago tribuloides</name>
    <dbReference type="NCBI Taxonomy" id="3880"/>
    <lineage>
        <taxon>Eukaryota</taxon>
        <taxon>Viridiplantae</taxon>
        <taxon>Streptophyta</taxon>
        <taxon>Embryophyta</taxon>
        <taxon>Tracheophyta</taxon>
        <taxon>Spermatophyta</taxon>
        <taxon>Magnoliopsida</taxon>
        <taxon>eudicotyledons</taxon>
        <taxon>Gunneridae</taxon>
        <taxon>Pentapetalae</taxon>
        <taxon>rosids</taxon>
        <taxon>fabids</taxon>
        <taxon>Fabales</taxon>
        <taxon>Fabaceae</taxon>
        <taxon>Papilionoideae</taxon>
        <taxon>50 kb inversion clade</taxon>
        <taxon>NPAAA clade</taxon>
        <taxon>Hologalegina</taxon>
        <taxon>IRL clade</taxon>
        <taxon>Trifolieae</taxon>
        <taxon>Medicago</taxon>
    </lineage>
</organism>
<dbReference type="Proteomes" id="UP000265566">
    <property type="component" value="Chromosome 8"/>
</dbReference>
<dbReference type="InterPro" id="IPR008586">
    <property type="entry name" value="DUF868_pln"/>
</dbReference>
<sequence length="130" mass="14760">MSYCCVYTLSENAVRVADSSSSLSSNKTAHSLVICVYQCSIRGRSCLITITWWKSLMGQGLNVKIDDSSNKCLCKVDIKPWVFSKRNVCKSLEAYFCKIYRCVLCDLSSARFGVGLEPLEFFFFFCMSDY</sequence>
<proteinExistence type="predicted"/>
<protein>
    <submittedName>
        <fullName evidence="1">Uncharacterized protein</fullName>
    </submittedName>
</protein>
<gene>
    <name evidence="1" type="ORF">MtrunA17_Chr8g0368071</name>
</gene>
<comment type="caution">
    <text evidence="1">The sequence shown here is derived from an EMBL/GenBank/DDBJ whole genome shotgun (WGS) entry which is preliminary data.</text>
</comment>
<dbReference type="Gramene" id="rna47969">
    <property type="protein sequence ID" value="RHN41627.1"/>
    <property type="gene ID" value="gene47969"/>
</dbReference>
<name>A0A396GSJ8_MEDTR</name>
<dbReference type="PANTHER" id="PTHR31972:SF49">
    <property type="entry name" value="PLANT_T24G3-80 PROTEIN"/>
    <property type="match status" value="1"/>
</dbReference>
<evidence type="ECO:0000313" key="1">
    <source>
        <dbReference type="EMBL" id="RHN41627.1"/>
    </source>
</evidence>
<dbReference type="PANTHER" id="PTHR31972">
    <property type="entry name" value="EXPRESSED PROTEIN"/>
    <property type="match status" value="1"/>
</dbReference>
<accession>A0A396GSJ8</accession>
<reference evidence="2" key="1">
    <citation type="journal article" date="2018" name="Nat. Plants">
        <title>Whole-genome landscape of Medicago truncatula symbiotic genes.</title>
        <authorList>
            <person name="Pecrix Y."/>
            <person name="Staton S.E."/>
            <person name="Sallet E."/>
            <person name="Lelandais-Briere C."/>
            <person name="Moreau S."/>
            <person name="Carrere S."/>
            <person name="Blein T."/>
            <person name="Jardinaud M.F."/>
            <person name="Latrasse D."/>
            <person name="Zouine M."/>
            <person name="Zahm M."/>
            <person name="Kreplak J."/>
            <person name="Mayjonade B."/>
            <person name="Satge C."/>
            <person name="Perez M."/>
            <person name="Cauet S."/>
            <person name="Marande W."/>
            <person name="Chantry-Darmon C."/>
            <person name="Lopez-Roques C."/>
            <person name="Bouchez O."/>
            <person name="Berard A."/>
            <person name="Debelle F."/>
            <person name="Munos S."/>
            <person name="Bendahmane A."/>
            <person name="Berges H."/>
            <person name="Niebel A."/>
            <person name="Buitink J."/>
            <person name="Frugier F."/>
            <person name="Benhamed M."/>
            <person name="Crespi M."/>
            <person name="Gouzy J."/>
            <person name="Gamas P."/>
        </authorList>
    </citation>
    <scope>NUCLEOTIDE SEQUENCE [LARGE SCALE GENOMIC DNA]</scope>
    <source>
        <strain evidence="2">cv. Jemalong A17</strain>
    </source>
</reference>
<dbReference type="AlphaFoldDB" id="A0A396GSJ8"/>